<gene>
    <name evidence="1" type="ORF">CANCADRAFT_99657</name>
</gene>
<evidence type="ECO:0000313" key="1">
    <source>
        <dbReference type="EMBL" id="ODV90024.1"/>
    </source>
</evidence>
<reference evidence="2" key="1">
    <citation type="submission" date="2016-02" db="EMBL/GenBank/DDBJ databases">
        <title>Comparative genomics of biotechnologically important yeasts.</title>
        <authorList>
            <consortium name="DOE Joint Genome Institute"/>
            <person name="Riley R."/>
            <person name="Haridas S."/>
            <person name="Wolfe K.H."/>
            <person name="Lopes M.R."/>
            <person name="Hittinger C.T."/>
            <person name="Goker M."/>
            <person name="Salamov A."/>
            <person name="Wisecaver J."/>
            <person name="Long T.M."/>
            <person name="Aerts A.L."/>
            <person name="Barry K."/>
            <person name="Choi C."/>
            <person name="Clum A."/>
            <person name="Coughlan A.Y."/>
            <person name="Deshpande S."/>
            <person name="Douglass A.P."/>
            <person name="Hanson S.J."/>
            <person name="Klenk H.-P."/>
            <person name="Labutti K."/>
            <person name="Lapidus A."/>
            <person name="Lindquist E."/>
            <person name="Lipzen A."/>
            <person name="Meier-Kolthoff J.P."/>
            <person name="Ohm R.A."/>
            <person name="Otillar R.P."/>
            <person name="Pangilinan J."/>
            <person name="Peng Y."/>
            <person name="Rokas A."/>
            <person name="Rosa C.A."/>
            <person name="Scheuner C."/>
            <person name="Sibirny A.A."/>
            <person name="Slot J.C."/>
            <person name="Stielow J.B."/>
            <person name="Sun H."/>
            <person name="Kurtzman C.P."/>
            <person name="Blackwell M."/>
            <person name="Jeffries T.W."/>
            <person name="Grigoriev I.V."/>
        </authorList>
    </citation>
    <scope>NUCLEOTIDE SEQUENCE [LARGE SCALE GENOMIC DNA]</scope>
    <source>
        <strain evidence="2">NRRL Y-17796</strain>
    </source>
</reference>
<evidence type="ECO:0000313" key="2">
    <source>
        <dbReference type="Proteomes" id="UP000095023"/>
    </source>
</evidence>
<accession>A0A1E4TE42</accession>
<name>A0A1E4TE42_9ASCO</name>
<protein>
    <submittedName>
        <fullName evidence="1">Uncharacterized protein</fullName>
    </submittedName>
</protein>
<dbReference type="AlphaFoldDB" id="A0A1E4TE42"/>
<organism evidence="1 2">
    <name type="scientific">Tortispora caseinolytica NRRL Y-17796</name>
    <dbReference type="NCBI Taxonomy" id="767744"/>
    <lineage>
        <taxon>Eukaryota</taxon>
        <taxon>Fungi</taxon>
        <taxon>Dikarya</taxon>
        <taxon>Ascomycota</taxon>
        <taxon>Saccharomycotina</taxon>
        <taxon>Trigonopsidomycetes</taxon>
        <taxon>Trigonopsidales</taxon>
        <taxon>Trigonopsidaceae</taxon>
        <taxon>Tortispora</taxon>
    </lineage>
</organism>
<dbReference type="Proteomes" id="UP000095023">
    <property type="component" value="Unassembled WGS sequence"/>
</dbReference>
<dbReference type="EMBL" id="KV453842">
    <property type="protein sequence ID" value="ODV90024.1"/>
    <property type="molecule type" value="Genomic_DNA"/>
</dbReference>
<sequence length="88" mass="10703">MKMLHQLNARRVLSNDAWKPSLRLKLIEMISEMCRKWYQQSVCKPVRDSNRCKHMKQNVQLVVYLQRLILPTVERIEEKASRRLIRRI</sequence>
<keyword evidence="2" id="KW-1185">Reference proteome</keyword>
<proteinExistence type="predicted"/>